<gene>
    <name evidence="1" type="ORF">VB739_01630</name>
</gene>
<sequence length="307" mass="33236">MALPSPVPITLFGATSPSGQALIELARGRPLVVAGRRPPLPPAWGGDPQPFLPCDLEQAGETGEAPLGMLISFAPIWTFAPWLARWAARDPAGVTALRGVIACSSSSVITKRFAANGFDRDLVQRLRQAEEQLTLTCAAQALPLRILAPTLIYGQSGRLGDRNLSRLRQLLRRLPILPLPGQGGLRQPIHCRQLAAVTLHLADQLAQEGFDPSQPVHLPLGGDDTLTYATMLRRLQEATDPGDRARRCRLLALPPRLFLSLASPLLLLSPKRFEAVQRMGADLARFTPAHRILGVPPEPFPVLPLAP</sequence>
<evidence type="ECO:0000313" key="2">
    <source>
        <dbReference type="Proteomes" id="UP001302329"/>
    </source>
</evidence>
<evidence type="ECO:0000313" key="1">
    <source>
        <dbReference type="EMBL" id="MEA5441250.1"/>
    </source>
</evidence>
<proteinExistence type="predicted"/>
<evidence type="ECO:0008006" key="3">
    <source>
        <dbReference type="Google" id="ProtNLM"/>
    </source>
</evidence>
<dbReference type="Proteomes" id="UP001302329">
    <property type="component" value="Unassembled WGS sequence"/>
</dbReference>
<comment type="caution">
    <text evidence="1">The sequence shown here is derived from an EMBL/GenBank/DDBJ whole genome shotgun (WGS) entry which is preliminary data.</text>
</comment>
<dbReference type="InterPro" id="IPR036291">
    <property type="entry name" value="NAD(P)-bd_dom_sf"/>
</dbReference>
<accession>A0ABU5SRY2</accession>
<name>A0ABU5SRY2_9CYAN</name>
<dbReference type="EMBL" id="JAYGHY010000003">
    <property type="protein sequence ID" value="MEA5441250.1"/>
    <property type="molecule type" value="Genomic_DNA"/>
</dbReference>
<keyword evidence="2" id="KW-1185">Reference proteome</keyword>
<dbReference type="RefSeq" id="WP_323355400.1">
    <property type="nucleotide sequence ID" value="NZ_JAYGHY010000003.1"/>
</dbReference>
<protein>
    <recommendedName>
        <fullName evidence="3">Epimerase</fullName>
    </recommendedName>
</protein>
<reference evidence="1 2" key="1">
    <citation type="submission" date="2023-12" db="EMBL/GenBank/DDBJ databases">
        <title>Baltic Sea Cyanobacteria.</title>
        <authorList>
            <person name="Delbaje E."/>
            <person name="Fewer D.P."/>
            <person name="Shishido T.K."/>
        </authorList>
    </citation>
    <scope>NUCLEOTIDE SEQUENCE [LARGE SCALE GENOMIC DNA]</scope>
    <source>
        <strain evidence="1 2">UHCC 0281</strain>
    </source>
</reference>
<dbReference type="SUPFAM" id="SSF51735">
    <property type="entry name" value="NAD(P)-binding Rossmann-fold domains"/>
    <property type="match status" value="1"/>
</dbReference>
<dbReference type="Gene3D" id="3.40.50.720">
    <property type="entry name" value="NAD(P)-binding Rossmann-like Domain"/>
    <property type="match status" value="1"/>
</dbReference>
<organism evidence="1 2">
    <name type="scientific">Cyanobium gracile UHCC 0281</name>
    <dbReference type="NCBI Taxonomy" id="3110309"/>
    <lineage>
        <taxon>Bacteria</taxon>
        <taxon>Bacillati</taxon>
        <taxon>Cyanobacteriota</taxon>
        <taxon>Cyanophyceae</taxon>
        <taxon>Synechococcales</taxon>
        <taxon>Prochlorococcaceae</taxon>
        <taxon>Cyanobium</taxon>
    </lineage>
</organism>